<dbReference type="EMBL" id="CP022196">
    <property type="protein sequence ID" value="ATG47137.1"/>
    <property type="molecule type" value="Genomic_DNA"/>
</dbReference>
<evidence type="ECO:0000313" key="3">
    <source>
        <dbReference type="Proteomes" id="UP000217935"/>
    </source>
</evidence>
<keyword evidence="1" id="KW-1133">Transmembrane helix</keyword>
<evidence type="ECO:0000313" key="2">
    <source>
        <dbReference type="EMBL" id="ATG47137.1"/>
    </source>
</evidence>
<protein>
    <submittedName>
        <fullName evidence="2">Uncharacterized protein</fullName>
    </submittedName>
</protein>
<evidence type="ECO:0000256" key="1">
    <source>
        <dbReference type="SAM" id="Phobius"/>
    </source>
</evidence>
<keyword evidence="1" id="KW-0472">Membrane</keyword>
<organism evidence="2 3">
    <name type="scientific">Celeribacter ethanolicus</name>
    <dbReference type="NCBI Taxonomy" id="1758178"/>
    <lineage>
        <taxon>Bacteria</taxon>
        <taxon>Pseudomonadati</taxon>
        <taxon>Pseudomonadota</taxon>
        <taxon>Alphaproteobacteria</taxon>
        <taxon>Rhodobacterales</taxon>
        <taxon>Roseobacteraceae</taxon>
        <taxon>Celeribacter</taxon>
    </lineage>
</organism>
<keyword evidence="1" id="KW-0812">Transmembrane</keyword>
<sequence length="67" mass="7641">MFWAGELGCWGGQFWLFCIFEGIVLVIHGDWRRIFGVIHKSIVAGALVARFWGALVLQKSYAFCCMK</sequence>
<reference evidence="2 3" key="1">
    <citation type="submission" date="2017-06" db="EMBL/GenBank/DDBJ databases">
        <title>Celeribacter sp. TSPH2 complete genome sequence.</title>
        <authorList>
            <person name="Woo J.-H."/>
            <person name="Kim H.-S."/>
        </authorList>
    </citation>
    <scope>NUCLEOTIDE SEQUENCE [LARGE SCALE GENOMIC DNA]</scope>
    <source>
        <strain evidence="2 3">TSPH2</strain>
    </source>
</reference>
<keyword evidence="3" id="KW-1185">Reference proteome</keyword>
<feature type="transmembrane region" description="Helical" evidence="1">
    <location>
        <begin position="34"/>
        <end position="57"/>
    </location>
</feature>
<name>A0A291GAF3_9RHOB</name>
<feature type="transmembrane region" description="Helical" evidence="1">
    <location>
        <begin position="7"/>
        <end position="28"/>
    </location>
</feature>
<proteinExistence type="predicted"/>
<accession>A0A291GAF3</accession>
<dbReference type="KEGG" id="ceh:CEW89_05875"/>
<dbReference type="AlphaFoldDB" id="A0A291GAF3"/>
<dbReference type="Proteomes" id="UP000217935">
    <property type="component" value="Chromosome"/>
</dbReference>
<gene>
    <name evidence="2" type="ORF">CEW89_05875</name>
</gene>